<reference evidence="3" key="1">
    <citation type="submission" date="2020-11" db="EMBL/GenBank/DDBJ databases">
        <title>Nocardioides sp. nov., isolated from Soil of Cynanchum wilfordii Hemsley rhizosphere.</title>
        <authorList>
            <person name="Lee J.-S."/>
            <person name="Suh M.K."/>
            <person name="Kim J.-S."/>
        </authorList>
    </citation>
    <scope>NUCLEOTIDE SEQUENCE</scope>
    <source>
        <strain evidence="3">KCTC 19275</strain>
    </source>
</reference>
<dbReference type="InterPro" id="IPR016181">
    <property type="entry name" value="Acyl_CoA_acyltransferase"/>
</dbReference>
<dbReference type="EMBL" id="JADKPN010000001">
    <property type="protein sequence ID" value="MBF4762008.1"/>
    <property type="molecule type" value="Genomic_DNA"/>
</dbReference>
<feature type="region of interest" description="Disordered" evidence="1">
    <location>
        <begin position="215"/>
        <end position="241"/>
    </location>
</feature>
<dbReference type="SUPFAM" id="SSF55729">
    <property type="entry name" value="Acyl-CoA N-acyltransferases (Nat)"/>
    <property type="match status" value="1"/>
</dbReference>
<evidence type="ECO:0000313" key="3">
    <source>
        <dbReference type="EMBL" id="MBF4762008.1"/>
    </source>
</evidence>
<accession>A0A930VBQ5</accession>
<proteinExistence type="predicted"/>
<dbReference type="GO" id="GO:0016747">
    <property type="term" value="F:acyltransferase activity, transferring groups other than amino-acyl groups"/>
    <property type="evidence" value="ECO:0007669"/>
    <property type="project" value="InterPro"/>
</dbReference>
<dbReference type="CDD" id="cd04301">
    <property type="entry name" value="NAT_SF"/>
    <property type="match status" value="1"/>
</dbReference>
<dbReference type="RefSeq" id="WP_194705174.1">
    <property type="nucleotide sequence ID" value="NZ_JADKPN010000001.1"/>
</dbReference>
<dbReference type="PROSITE" id="PS51186">
    <property type="entry name" value="GNAT"/>
    <property type="match status" value="1"/>
</dbReference>
<feature type="compositionally biased region" description="Basic residues" evidence="1">
    <location>
        <begin position="228"/>
        <end position="241"/>
    </location>
</feature>
<organism evidence="3 4">
    <name type="scientific">Nocardioides islandensis</name>
    <dbReference type="NCBI Taxonomy" id="433663"/>
    <lineage>
        <taxon>Bacteria</taxon>
        <taxon>Bacillati</taxon>
        <taxon>Actinomycetota</taxon>
        <taxon>Actinomycetes</taxon>
        <taxon>Propionibacteriales</taxon>
        <taxon>Nocardioidaceae</taxon>
        <taxon>Nocardioides</taxon>
    </lineage>
</organism>
<sequence length="241" mass="26748">MSRKVVRLTLDHLDEITAPCRSCVFWQLDPVRRGRVEQSNGDAADEVDAWVSTVLREWGSCGRVVLVDGVPKGFALYAPEAFLPGAASFATAPVSHDAVLLTQVYVAPDARRGGLGRMLVQGMARDLIERGGIKAVEAFGDTRGDPGWNTKRPPRDHPRGSRCVASVEFLSSVGFKTHRQHARNPRMRMDLRSALSWRDEVEAALERLIGVVRPVPKPTTERPTRASLRQRLRPRGTPRAR</sequence>
<protein>
    <submittedName>
        <fullName evidence="3">GNAT family N-acetyltransferase</fullName>
    </submittedName>
</protein>
<dbReference type="Pfam" id="PF00583">
    <property type="entry name" value="Acetyltransf_1"/>
    <property type="match status" value="1"/>
</dbReference>
<evidence type="ECO:0000313" key="4">
    <source>
        <dbReference type="Proteomes" id="UP000640489"/>
    </source>
</evidence>
<evidence type="ECO:0000256" key="1">
    <source>
        <dbReference type="SAM" id="MobiDB-lite"/>
    </source>
</evidence>
<name>A0A930VBQ5_9ACTN</name>
<evidence type="ECO:0000259" key="2">
    <source>
        <dbReference type="PROSITE" id="PS51186"/>
    </source>
</evidence>
<gene>
    <name evidence="3" type="ORF">ISU07_02610</name>
</gene>
<dbReference type="AlphaFoldDB" id="A0A930VBQ5"/>
<dbReference type="Gene3D" id="3.40.630.30">
    <property type="match status" value="1"/>
</dbReference>
<feature type="domain" description="N-acetyltransferase" evidence="2">
    <location>
        <begin position="23"/>
        <end position="192"/>
    </location>
</feature>
<comment type="caution">
    <text evidence="3">The sequence shown here is derived from an EMBL/GenBank/DDBJ whole genome shotgun (WGS) entry which is preliminary data.</text>
</comment>
<keyword evidence="4" id="KW-1185">Reference proteome</keyword>
<dbReference type="Proteomes" id="UP000640489">
    <property type="component" value="Unassembled WGS sequence"/>
</dbReference>
<feature type="region of interest" description="Disordered" evidence="1">
    <location>
        <begin position="139"/>
        <end position="161"/>
    </location>
</feature>
<dbReference type="InterPro" id="IPR000182">
    <property type="entry name" value="GNAT_dom"/>
</dbReference>